<dbReference type="AlphaFoldDB" id="A0A8H8DIR8"/>
<dbReference type="OrthoDB" id="613763at2759"/>
<organism evidence="6 7">
    <name type="scientific">Olpidium bornovanus</name>
    <dbReference type="NCBI Taxonomy" id="278681"/>
    <lineage>
        <taxon>Eukaryota</taxon>
        <taxon>Fungi</taxon>
        <taxon>Fungi incertae sedis</taxon>
        <taxon>Olpidiomycota</taxon>
        <taxon>Olpidiomycotina</taxon>
        <taxon>Olpidiomycetes</taxon>
        <taxon>Olpidiales</taxon>
        <taxon>Olpidiaceae</taxon>
        <taxon>Olpidium</taxon>
    </lineage>
</organism>
<dbReference type="InterPro" id="IPR036390">
    <property type="entry name" value="WH_DNA-bd_sf"/>
</dbReference>
<dbReference type="GO" id="GO:0005737">
    <property type="term" value="C:cytoplasm"/>
    <property type="evidence" value="ECO:0007669"/>
    <property type="project" value="UniProtKB-ARBA"/>
</dbReference>
<dbReference type="Pfam" id="PF05158">
    <property type="entry name" value="RNA_pol_Rpc34"/>
    <property type="match status" value="1"/>
</dbReference>
<dbReference type="EMBL" id="JAEFCI010006264">
    <property type="protein sequence ID" value="KAG5459815.1"/>
    <property type="molecule type" value="Genomic_DNA"/>
</dbReference>
<comment type="caution">
    <text evidence="6">The sequence shown here is derived from an EMBL/GenBank/DDBJ whole genome shotgun (WGS) entry which is preliminary data.</text>
</comment>
<evidence type="ECO:0000256" key="1">
    <source>
        <dbReference type="ARBA" id="ARBA00004123"/>
    </source>
</evidence>
<dbReference type="GO" id="GO:0006383">
    <property type="term" value="P:transcription by RNA polymerase III"/>
    <property type="evidence" value="ECO:0007669"/>
    <property type="project" value="InterPro"/>
</dbReference>
<dbReference type="Proteomes" id="UP000673691">
    <property type="component" value="Unassembled WGS sequence"/>
</dbReference>
<gene>
    <name evidence="6" type="ORF">BJ554DRAFT_8227</name>
</gene>
<dbReference type="InterPro" id="IPR036388">
    <property type="entry name" value="WH-like_DNA-bd_sf"/>
</dbReference>
<name>A0A8H8DIR8_9FUNG</name>
<dbReference type="InterPro" id="IPR007832">
    <property type="entry name" value="RNA_pol_Rpc34"/>
</dbReference>
<dbReference type="PANTHER" id="PTHR12780">
    <property type="entry name" value="RNA POLYMERASE III DNA DIRECTED , 39KD SUBUNIT-RELATED"/>
    <property type="match status" value="1"/>
</dbReference>
<evidence type="ECO:0000256" key="2">
    <source>
        <dbReference type="ARBA" id="ARBA00011038"/>
    </source>
</evidence>
<comment type="similarity">
    <text evidence="2">Belongs to the eukaryotic RPC34/RPC39 RNA polymerase subunit family.</text>
</comment>
<comment type="subcellular location">
    <subcellularLocation>
        <location evidence="1">Nucleus</location>
    </subcellularLocation>
</comment>
<reference evidence="6 7" key="1">
    <citation type="journal article" name="Sci. Rep.">
        <title>Genome-scale phylogenetic analyses confirm Olpidium as the closest living zoosporic fungus to the non-flagellated, terrestrial fungi.</title>
        <authorList>
            <person name="Chang Y."/>
            <person name="Rochon D."/>
            <person name="Sekimoto S."/>
            <person name="Wang Y."/>
            <person name="Chovatia M."/>
            <person name="Sandor L."/>
            <person name="Salamov A."/>
            <person name="Grigoriev I.V."/>
            <person name="Stajich J.E."/>
            <person name="Spatafora J.W."/>
        </authorList>
    </citation>
    <scope>NUCLEOTIDE SEQUENCE [LARGE SCALE GENOMIC DNA]</scope>
    <source>
        <strain evidence="6">S191</strain>
    </source>
</reference>
<protein>
    <submittedName>
        <fullName evidence="6">RNA polymerase Rpc34 subunit-domain-containing protein</fullName>
    </submittedName>
</protein>
<dbReference type="GO" id="GO:0005654">
    <property type="term" value="C:nucleoplasm"/>
    <property type="evidence" value="ECO:0007669"/>
    <property type="project" value="UniProtKB-ARBA"/>
</dbReference>
<dbReference type="InterPro" id="IPR016049">
    <property type="entry name" value="RNA_pol_Rpc34-like"/>
</dbReference>
<keyword evidence="7" id="KW-1185">Reference proteome</keyword>
<keyword evidence="3" id="KW-0240">DNA-directed RNA polymerase</keyword>
<dbReference type="SUPFAM" id="SSF46785">
    <property type="entry name" value="Winged helix' DNA-binding domain"/>
    <property type="match status" value="1"/>
</dbReference>
<proteinExistence type="inferred from homology"/>
<accession>A0A8H8DIR8</accession>
<evidence type="ECO:0000256" key="3">
    <source>
        <dbReference type="ARBA" id="ARBA00022478"/>
    </source>
</evidence>
<dbReference type="GO" id="GO:0005666">
    <property type="term" value="C:RNA polymerase III complex"/>
    <property type="evidence" value="ECO:0007669"/>
    <property type="project" value="InterPro"/>
</dbReference>
<evidence type="ECO:0000313" key="6">
    <source>
        <dbReference type="EMBL" id="KAG5459815.1"/>
    </source>
</evidence>
<feature type="non-terminal residue" evidence="6">
    <location>
        <position position="299"/>
    </location>
</feature>
<evidence type="ECO:0000256" key="4">
    <source>
        <dbReference type="ARBA" id="ARBA00023163"/>
    </source>
</evidence>
<evidence type="ECO:0000256" key="5">
    <source>
        <dbReference type="ARBA" id="ARBA00023242"/>
    </source>
</evidence>
<keyword evidence="5" id="KW-0539">Nucleus</keyword>
<sequence length="299" mass="33361">MDQRRYAEQVLARFGVTEANQGSTQVEHTSLQALATEDETSNEGRYAEAVGLIMRITTMIRPDLDSVSNEAGLDELEAGVLEFCREVPDVSFAYLNRGVFLGENLRASSDARACARHDQKAAHKLVPARCLFFLGRQGATQENLSERFPDVSAEELMKALNELVKRVGAVRLTMAGFQSLLEFLQRGSQPLFRPINVDVADKMIYNVIRESDNEGVWTKIIKNKTNLHQNVVTKCIKSLTHKGFIKAVKSVKVAAPSLLFFVYMLAEITPSHETTGGVWFTDSELDTEFVNRLCSKALQ</sequence>
<keyword evidence="4" id="KW-0804">Transcription</keyword>
<dbReference type="FunFam" id="1.10.10.10:FF:000116">
    <property type="entry name" value="DNA-directed RNA polymerase III subunit RPC6"/>
    <property type="match status" value="1"/>
</dbReference>
<dbReference type="Gene3D" id="1.10.10.10">
    <property type="entry name" value="Winged helix-like DNA-binding domain superfamily/Winged helix DNA-binding domain"/>
    <property type="match status" value="1"/>
</dbReference>
<evidence type="ECO:0000313" key="7">
    <source>
        <dbReference type="Proteomes" id="UP000673691"/>
    </source>
</evidence>